<reference evidence="1 2" key="1">
    <citation type="journal article" date="2007" name="Virology">
        <title>Sequence and annotation of the 369-kb NY-2A and the 345-kb AR158 viruses that infect Chlorella NC64A.</title>
        <authorList>
            <person name="Fitzgerald L.A."/>
            <person name="Graves M.V."/>
            <person name="Li X."/>
            <person name="Feldblyum T."/>
            <person name="Nierman W.C."/>
            <person name="Van Etten J.L."/>
        </authorList>
    </citation>
    <scope>NUCLEOTIDE SEQUENCE [LARGE SCALE GENOMIC DNA]</scope>
    <source>
        <strain evidence="1 2">NY-2A</strain>
    </source>
</reference>
<dbReference type="EMBL" id="DQ491002">
    <property type="protein sequence ID" value="ABT14994.1"/>
    <property type="molecule type" value="Genomic_DNA"/>
</dbReference>
<accession>A7IXC0</accession>
<sequence length="137" mass="15535">MAFSALYNEAVEVSNAAVAFDDLCEFDEMTSLVTNVQRAQTLLQEHILSLVESAVMEAASSGMKRAEIMSFTGAELFEGHSILFMLLGGADREFREKISDYGFEPLMDKLWNALKPFHVEHIWERVTNRNVIVLSWE</sequence>
<name>A7IXC0_PBCVN</name>
<protein>
    <submittedName>
        <fullName evidence="1">Uncharacterized protein B595L</fullName>
    </submittedName>
</protein>
<gene>
    <name evidence="1" type="primary">B595L</name>
    <name evidence="1" type="ORF">NY2A_B595L</name>
</gene>
<proteinExistence type="predicted"/>
<dbReference type="RefSeq" id="YP_001497791.1">
    <property type="nucleotide sequence ID" value="NC_009898.1"/>
</dbReference>
<keyword evidence="2" id="KW-1185">Reference proteome</keyword>
<evidence type="ECO:0000313" key="1">
    <source>
        <dbReference type="EMBL" id="ABT14994.1"/>
    </source>
</evidence>
<dbReference type="OrthoDB" id="16705at10239"/>
<organismHost>
    <name type="scientific">Chlorella</name>
    <dbReference type="NCBI Taxonomy" id="3071"/>
</organismHost>
<evidence type="ECO:0000313" key="2">
    <source>
        <dbReference type="Proteomes" id="UP000202419"/>
    </source>
</evidence>
<dbReference type="GeneID" id="5659373"/>
<organism evidence="1 2">
    <name type="scientific">Paramecium bursaria Chlorella virus NY2A</name>
    <name type="common">PBCV-NY2A</name>
    <dbReference type="NCBI Taxonomy" id="46021"/>
    <lineage>
        <taxon>Viruses</taxon>
        <taxon>Varidnaviria</taxon>
        <taxon>Bamfordvirae</taxon>
        <taxon>Nucleocytoviricota</taxon>
        <taxon>Megaviricetes</taxon>
        <taxon>Algavirales</taxon>
        <taxon>Phycodnaviridae</taxon>
        <taxon>Chlorovirus</taxon>
        <taxon>Chlorovirus americanus</taxon>
    </lineage>
</organism>
<dbReference type="Proteomes" id="UP000202419">
    <property type="component" value="Segment"/>
</dbReference>
<dbReference type="KEGG" id="vg:5659373"/>